<feature type="domain" description="HTH lacI-type" evidence="4">
    <location>
        <begin position="10"/>
        <end position="64"/>
    </location>
</feature>
<dbReference type="KEGG" id="lse:F1C12_10495"/>
<protein>
    <submittedName>
        <fullName evidence="5">LacI family transcriptional regulator</fullName>
    </submittedName>
</protein>
<accession>A0A7G6YAK0</accession>
<gene>
    <name evidence="5" type="ORF">F1C12_10495</name>
</gene>
<dbReference type="InterPro" id="IPR000843">
    <property type="entry name" value="HTH_LacI"/>
</dbReference>
<dbReference type="CDD" id="cd01392">
    <property type="entry name" value="HTH_LacI"/>
    <property type="match status" value="1"/>
</dbReference>
<keyword evidence="2" id="KW-0238">DNA-binding</keyword>
<dbReference type="SMART" id="SM00354">
    <property type="entry name" value="HTH_LACI"/>
    <property type="match status" value="1"/>
</dbReference>
<dbReference type="EMBL" id="CP043641">
    <property type="protein sequence ID" value="QNE35515.1"/>
    <property type="molecule type" value="Genomic_DNA"/>
</dbReference>
<proteinExistence type="predicted"/>
<dbReference type="InterPro" id="IPR046335">
    <property type="entry name" value="LacI/GalR-like_sensor"/>
</dbReference>
<keyword evidence="3" id="KW-0804">Transcription</keyword>
<keyword evidence="1" id="KW-0805">Transcription regulation</keyword>
<dbReference type="PANTHER" id="PTHR30146">
    <property type="entry name" value="LACI-RELATED TRANSCRIPTIONAL REPRESSOR"/>
    <property type="match status" value="1"/>
</dbReference>
<sequence length="345" mass="36788">MPRSAAGSRPSMADVARLSDVSTMTVSRYFTGTGYVSDAARQRIASAIEQLGYRPNQSARSLRSQRTNTVGVLSMGPLNYGSAELLTGLSQAAREASFALSIIQLDLDFETPGWKEETTKAVGRLLSIPVDGIVLSTPVLGADELLTDWARAIPVITISERPRTAIATAGTNSYAAGVQATTHLLELGHTAILHVAGPATRNEASERERGYRDAMASAGLEPAVLHEATDWTAASGHRAGRFADPTDFTAVFCANDELALGFLNAMDERGRHAPADFSIVGVDDMPSAAYFLPALTTVRLDFRTLGARTFELLHARITEAAEVPGHFVVEPELVVRRSTVAHAAG</sequence>
<dbReference type="CDD" id="cd01574">
    <property type="entry name" value="PBP1_LacI"/>
    <property type="match status" value="1"/>
</dbReference>
<dbReference type="Proteomes" id="UP000515511">
    <property type="component" value="Chromosome"/>
</dbReference>
<evidence type="ECO:0000256" key="3">
    <source>
        <dbReference type="ARBA" id="ARBA00023163"/>
    </source>
</evidence>
<dbReference type="AlphaFoldDB" id="A0A7G6YAK0"/>
<dbReference type="GO" id="GO:0000976">
    <property type="term" value="F:transcription cis-regulatory region binding"/>
    <property type="evidence" value="ECO:0007669"/>
    <property type="project" value="TreeGrafter"/>
</dbReference>
<dbReference type="PROSITE" id="PS50932">
    <property type="entry name" value="HTH_LACI_2"/>
    <property type="match status" value="1"/>
</dbReference>
<evidence type="ECO:0000256" key="1">
    <source>
        <dbReference type="ARBA" id="ARBA00023015"/>
    </source>
</evidence>
<dbReference type="Gene3D" id="1.10.260.40">
    <property type="entry name" value="lambda repressor-like DNA-binding domains"/>
    <property type="match status" value="1"/>
</dbReference>
<name>A0A7G6YAK0_9MICO</name>
<dbReference type="InterPro" id="IPR028082">
    <property type="entry name" value="Peripla_BP_I"/>
</dbReference>
<dbReference type="SUPFAM" id="SSF47413">
    <property type="entry name" value="lambda repressor-like DNA-binding domains"/>
    <property type="match status" value="1"/>
</dbReference>
<reference evidence="6" key="1">
    <citation type="submission" date="2019-09" db="EMBL/GenBank/DDBJ databases">
        <title>Antimicrobial potential of Antarctic Bacteria.</title>
        <authorList>
            <person name="Benaud N."/>
            <person name="Edwards R.J."/>
            <person name="Ferrari B.C."/>
        </authorList>
    </citation>
    <scope>NUCLEOTIDE SEQUENCE [LARGE SCALE GENOMIC DNA]</scope>
    <source>
        <strain evidence="6">INR9</strain>
    </source>
</reference>
<dbReference type="RefSeq" id="WP_185278676.1">
    <property type="nucleotide sequence ID" value="NZ_CP043641.1"/>
</dbReference>
<evidence type="ECO:0000313" key="6">
    <source>
        <dbReference type="Proteomes" id="UP000515511"/>
    </source>
</evidence>
<dbReference type="Pfam" id="PF00356">
    <property type="entry name" value="LacI"/>
    <property type="match status" value="1"/>
</dbReference>
<dbReference type="PANTHER" id="PTHR30146:SF109">
    <property type="entry name" value="HTH-TYPE TRANSCRIPTIONAL REGULATOR GALS"/>
    <property type="match status" value="1"/>
</dbReference>
<organism evidence="5 6">
    <name type="scientific">Leifsonia shinshuensis</name>
    <dbReference type="NCBI Taxonomy" id="150026"/>
    <lineage>
        <taxon>Bacteria</taxon>
        <taxon>Bacillati</taxon>
        <taxon>Actinomycetota</taxon>
        <taxon>Actinomycetes</taxon>
        <taxon>Micrococcales</taxon>
        <taxon>Microbacteriaceae</taxon>
        <taxon>Leifsonia</taxon>
    </lineage>
</organism>
<dbReference type="Gene3D" id="3.40.50.2300">
    <property type="match status" value="2"/>
</dbReference>
<dbReference type="SUPFAM" id="SSF53822">
    <property type="entry name" value="Periplasmic binding protein-like I"/>
    <property type="match status" value="1"/>
</dbReference>
<dbReference type="InterPro" id="IPR010982">
    <property type="entry name" value="Lambda_DNA-bd_dom_sf"/>
</dbReference>
<evidence type="ECO:0000259" key="4">
    <source>
        <dbReference type="PROSITE" id="PS50932"/>
    </source>
</evidence>
<dbReference type="Pfam" id="PF13377">
    <property type="entry name" value="Peripla_BP_3"/>
    <property type="match status" value="1"/>
</dbReference>
<evidence type="ECO:0000256" key="2">
    <source>
        <dbReference type="ARBA" id="ARBA00023125"/>
    </source>
</evidence>
<dbReference type="GO" id="GO:0003700">
    <property type="term" value="F:DNA-binding transcription factor activity"/>
    <property type="evidence" value="ECO:0007669"/>
    <property type="project" value="TreeGrafter"/>
</dbReference>
<evidence type="ECO:0000313" key="5">
    <source>
        <dbReference type="EMBL" id="QNE35515.1"/>
    </source>
</evidence>